<reference evidence="6" key="2">
    <citation type="submission" date="2021-04" db="EMBL/GenBank/DDBJ databases">
        <title>Isolation and characterization of a novel species of the genus Sulfurimonas.</title>
        <authorList>
            <person name="Fukui M."/>
        </authorList>
    </citation>
    <scope>NUCLEOTIDE SEQUENCE</scope>
    <source>
        <strain evidence="6">H1576</strain>
    </source>
</reference>
<dbReference type="RefSeq" id="WP_207562103.1">
    <property type="nucleotide sequence ID" value="NZ_CP046072.1"/>
</dbReference>
<evidence type="ECO:0000313" key="7">
    <source>
        <dbReference type="Proteomes" id="UP000671852"/>
    </source>
</evidence>
<accession>A0A975AYA7</accession>
<sequence>MKVALLFLLSFASLIYSKEYELELGLGVGALSYPNYIGSKSSQYLALPIPFIRYRGENFRIDEDGINGELFGINGLKLELSMSGSLPASSDKNGARKDMPDLDLSGEIGFEVVYNIYDKGISKLELEFPFRAVFSTNYTRVEYRGITSNPQLKYSLNYKDLTLTFRTGIIAADDVYHSYYYSVKSQYATAQRDAYEAHSGFGGFKNRVGLTYKKGSWWSGAFISYFNVKDAVYKDSPLLETDTALYYGVSLAYIFYTHP</sequence>
<organism evidence="6 7">
    <name type="scientific">Sulfurimonas aquatica</name>
    <dbReference type="NCBI Taxonomy" id="2672570"/>
    <lineage>
        <taxon>Bacteria</taxon>
        <taxon>Pseudomonadati</taxon>
        <taxon>Campylobacterota</taxon>
        <taxon>Epsilonproteobacteria</taxon>
        <taxon>Campylobacterales</taxon>
        <taxon>Sulfurimonadaceae</taxon>
        <taxon>Sulfurimonas</taxon>
    </lineage>
</organism>
<evidence type="ECO:0000256" key="5">
    <source>
        <dbReference type="ARBA" id="ARBA00023237"/>
    </source>
</evidence>
<proteinExistence type="inferred from homology"/>
<gene>
    <name evidence="6" type="ORF">GJV85_01415</name>
</gene>
<reference evidence="6" key="1">
    <citation type="submission" date="2019-11" db="EMBL/GenBank/DDBJ databases">
        <authorList>
            <person name="Kojima H."/>
        </authorList>
    </citation>
    <scope>NUCLEOTIDE SEQUENCE</scope>
    <source>
        <strain evidence="6">H1576</strain>
    </source>
</reference>
<keyword evidence="5" id="KW-0998">Cell outer membrane</keyword>
<keyword evidence="3" id="KW-0732">Signal</keyword>
<keyword evidence="7" id="KW-1185">Reference proteome</keyword>
<evidence type="ECO:0008006" key="8">
    <source>
        <dbReference type="Google" id="ProtNLM"/>
    </source>
</evidence>
<evidence type="ECO:0000256" key="4">
    <source>
        <dbReference type="ARBA" id="ARBA00023136"/>
    </source>
</evidence>
<dbReference type="PANTHER" id="PTHR38776">
    <property type="entry name" value="MLTA-INTERACTING PROTEIN-RELATED"/>
    <property type="match status" value="1"/>
</dbReference>
<evidence type="ECO:0000256" key="3">
    <source>
        <dbReference type="ARBA" id="ARBA00022729"/>
    </source>
</evidence>
<dbReference type="Proteomes" id="UP000671852">
    <property type="component" value="Chromosome"/>
</dbReference>
<comment type="subcellular location">
    <subcellularLocation>
        <location evidence="1">Cell outer membrane</location>
    </subcellularLocation>
</comment>
<dbReference type="PANTHER" id="PTHR38776:SF1">
    <property type="entry name" value="MLTA-INTERACTING PROTEIN-RELATED"/>
    <property type="match status" value="1"/>
</dbReference>
<dbReference type="AlphaFoldDB" id="A0A975AYA7"/>
<evidence type="ECO:0000313" key="6">
    <source>
        <dbReference type="EMBL" id="QSZ40827.1"/>
    </source>
</evidence>
<evidence type="ECO:0000256" key="2">
    <source>
        <dbReference type="ARBA" id="ARBA00005722"/>
    </source>
</evidence>
<dbReference type="InterPro" id="IPR010583">
    <property type="entry name" value="MipA"/>
</dbReference>
<keyword evidence="4" id="KW-0472">Membrane</keyword>
<dbReference type="GO" id="GO:0009279">
    <property type="term" value="C:cell outer membrane"/>
    <property type="evidence" value="ECO:0007669"/>
    <property type="project" value="UniProtKB-SubCell"/>
</dbReference>
<dbReference type="EMBL" id="CP046072">
    <property type="protein sequence ID" value="QSZ40827.1"/>
    <property type="molecule type" value="Genomic_DNA"/>
</dbReference>
<dbReference type="KEGG" id="saqt:GJV85_01415"/>
<comment type="similarity">
    <text evidence="2">Belongs to the MipA/OmpV family.</text>
</comment>
<name>A0A975AYA7_9BACT</name>
<evidence type="ECO:0000256" key="1">
    <source>
        <dbReference type="ARBA" id="ARBA00004442"/>
    </source>
</evidence>
<protein>
    <recommendedName>
        <fullName evidence="8">MipA/OmpV family protein</fullName>
    </recommendedName>
</protein>
<dbReference type="Pfam" id="PF06629">
    <property type="entry name" value="MipA"/>
    <property type="match status" value="1"/>
</dbReference>